<dbReference type="SUPFAM" id="SSF103084">
    <property type="entry name" value="Holliday junction resolvase RusA"/>
    <property type="match status" value="1"/>
</dbReference>
<dbReference type="RefSeq" id="WP_290288788.1">
    <property type="nucleotide sequence ID" value="NZ_CP047211.1"/>
</dbReference>
<dbReference type="Proteomes" id="UP001595751">
    <property type="component" value="Unassembled WGS sequence"/>
</dbReference>
<reference evidence="3" key="1">
    <citation type="journal article" date="2019" name="Int. J. Syst. Evol. Microbiol.">
        <title>The Global Catalogue of Microorganisms (GCM) 10K type strain sequencing project: providing services to taxonomists for standard genome sequencing and annotation.</title>
        <authorList>
            <consortium name="The Broad Institute Genomics Platform"/>
            <consortium name="The Broad Institute Genome Sequencing Center for Infectious Disease"/>
            <person name="Wu L."/>
            <person name="Ma J."/>
        </authorList>
    </citation>
    <scope>NUCLEOTIDE SEQUENCE [LARGE SCALE GENOMIC DNA]</scope>
    <source>
        <strain evidence="3">CCUG 53252</strain>
    </source>
</reference>
<protein>
    <submittedName>
        <fullName evidence="2">Uncharacterized protein</fullName>
    </submittedName>
</protein>
<proteinExistence type="predicted"/>
<gene>
    <name evidence="2" type="ORF">ACFORJ_06255</name>
</gene>
<dbReference type="Gene3D" id="3.30.1330.70">
    <property type="entry name" value="Holliday junction resolvase RusA"/>
    <property type="match status" value="1"/>
</dbReference>
<dbReference type="InterPro" id="IPR036614">
    <property type="entry name" value="RusA-like_sf"/>
</dbReference>
<keyword evidence="3" id="KW-1185">Reference proteome</keyword>
<name>A0ABV7ZRL4_9CORY</name>
<evidence type="ECO:0000256" key="1">
    <source>
        <dbReference type="SAM" id="MobiDB-lite"/>
    </source>
</evidence>
<feature type="region of interest" description="Disordered" evidence="1">
    <location>
        <begin position="87"/>
        <end position="118"/>
    </location>
</feature>
<organism evidence="2 3">
    <name type="scientific">Corynebacterium hansenii</name>
    <dbReference type="NCBI Taxonomy" id="394964"/>
    <lineage>
        <taxon>Bacteria</taxon>
        <taxon>Bacillati</taxon>
        <taxon>Actinomycetota</taxon>
        <taxon>Actinomycetes</taxon>
        <taxon>Mycobacteriales</taxon>
        <taxon>Corynebacteriaceae</taxon>
        <taxon>Corynebacterium</taxon>
    </lineage>
</organism>
<evidence type="ECO:0000313" key="2">
    <source>
        <dbReference type="EMBL" id="MFC3849765.1"/>
    </source>
</evidence>
<accession>A0ABV7ZRL4</accession>
<dbReference type="EMBL" id="JBHRZN010000002">
    <property type="protein sequence ID" value="MFC3849765.1"/>
    <property type="molecule type" value="Genomic_DNA"/>
</dbReference>
<sequence length="131" mass="14782">MTEYTLWLPYALPPLTANQRMHWRRKADTVRDIRYATNVLARNAKLPQGVDHATVALHYVPRDRRRRDADNLVPTLKAACDGLVDAGLTADDTPDQMTKHMPTIDPPQRDAPGPRESRLYLTITTKGAPRA</sequence>
<comment type="caution">
    <text evidence="2">The sequence shown here is derived from an EMBL/GenBank/DDBJ whole genome shotgun (WGS) entry which is preliminary data.</text>
</comment>
<evidence type="ECO:0000313" key="3">
    <source>
        <dbReference type="Proteomes" id="UP001595751"/>
    </source>
</evidence>